<sequence length="106" mass="11492">MLQQSSGGVLHPMEVTATCLVRDDSVSIFNMTGTCCFCRAPHTAQLPPVSAPSLLTWCSSVPPSHRAESEKESNIPNFIRDTTLKEKHLSDSNNDVGKAPEAAEEH</sequence>
<gene>
    <name evidence="2" type="ORF">PLEPLA_LOCUS47511</name>
</gene>
<evidence type="ECO:0000313" key="3">
    <source>
        <dbReference type="Proteomes" id="UP001153269"/>
    </source>
</evidence>
<dbReference type="AlphaFoldDB" id="A0A9N7ZF35"/>
<proteinExistence type="predicted"/>
<accession>A0A9N7ZF35</accession>
<feature type="region of interest" description="Disordered" evidence="1">
    <location>
        <begin position="83"/>
        <end position="106"/>
    </location>
</feature>
<organism evidence="2 3">
    <name type="scientific">Pleuronectes platessa</name>
    <name type="common">European plaice</name>
    <dbReference type="NCBI Taxonomy" id="8262"/>
    <lineage>
        <taxon>Eukaryota</taxon>
        <taxon>Metazoa</taxon>
        <taxon>Chordata</taxon>
        <taxon>Craniata</taxon>
        <taxon>Vertebrata</taxon>
        <taxon>Euteleostomi</taxon>
        <taxon>Actinopterygii</taxon>
        <taxon>Neopterygii</taxon>
        <taxon>Teleostei</taxon>
        <taxon>Neoteleostei</taxon>
        <taxon>Acanthomorphata</taxon>
        <taxon>Carangaria</taxon>
        <taxon>Pleuronectiformes</taxon>
        <taxon>Pleuronectoidei</taxon>
        <taxon>Pleuronectidae</taxon>
        <taxon>Pleuronectes</taxon>
    </lineage>
</organism>
<evidence type="ECO:0000313" key="2">
    <source>
        <dbReference type="EMBL" id="CAB1459674.1"/>
    </source>
</evidence>
<dbReference type="Proteomes" id="UP001153269">
    <property type="component" value="Unassembled WGS sequence"/>
</dbReference>
<dbReference type="EMBL" id="CADEAL010004442">
    <property type="protein sequence ID" value="CAB1459674.1"/>
    <property type="molecule type" value="Genomic_DNA"/>
</dbReference>
<evidence type="ECO:0000256" key="1">
    <source>
        <dbReference type="SAM" id="MobiDB-lite"/>
    </source>
</evidence>
<keyword evidence="3" id="KW-1185">Reference proteome</keyword>
<comment type="caution">
    <text evidence="2">The sequence shown here is derived from an EMBL/GenBank/DDBJ whole genome shotgun (WGS) entry which is preliminary data.</text>
</comment>
<name>A0A9N7ZF35_PLEPL</name>
<reference evidence="2" key="1">
    <citation type="submission" date="2020-03" db="EMBL/GenBank/DDBJ databases">
        <authorList>
            <person name="Weist P."/>
        </authorList>
    </citation>
    <scope>NUCLEOTIDE SEQUENCE</scope>
</reference>
<protein>
    <submittedName>
        <fullName evidence="2">Uncharacterized protein</fullName>
    </submittedName>
</protein>